<accession>A0ABW6PUB7</accession>
<keyword evidence="1" id="KW-0812">Transmembrane</keyword>
<feature type="transmembrane region" description="Helical" evidence="1">
    <location>
        <begin position="347"/>
        <end position="368"/>
    </location>
</feature>
<evidence type="ECO:0000313" key="3">
    <source>
        <dbReference type="Proteomes" id="UP001601444"/>
    </source>
</evidence>
<organism evidence="2 3">
    <name type="scientific">Nocardia thailandica</name>
    <dbReference type="NCBI Taxonomy" id="257275"/>
    <lineage>
        <taxon>Bacteria</taxon>
        <taxon>Bacillati</taxon>
        <taxon>Actinomycetota</taxon>
        <taxon>Actinomycetes</taxon>
        <taxon>Mycobacteriales</taxon>
        <taxon>Nocardiaceae</taxon>
        <taxon>Nocardia</taxon>
    </lineage>
</organism>
<dbReference type="RefSeq" id="WP_387702210.1">
    <property type="nucleotide sequence ID" value="NZ_JBIAMX010000016.1"/>
</dbReference>
<feature type="transmembrane region" description="Helical" evidence="1">
    <location>
        <begin position="463"/>
        <end position="487"/>
    </location>
</feature>
<name>A0ABW6PUB7_9NOCA</name>
<feature type="transmembrane region" description="Helical" evidence="1">
    <location>
        <begin position="163"/>
        <end position="184"/>
    </location>
</feature>
<keyword evidence="1" id="KW-1133">Transmembrane helix</keyword>
<reference evidence="2 3" key="1">
    <citation type="submission" date="2024-10" db="EMBL/GenBank/DDBJ databases">
        <title>The Natural Products Discovery Center: Release of the First 8490 Sequenced Strains for Exploring Actinobacteria Biosynthetic Diversity.</title>
        <authorList>
            <person name="Kalkreuter E."/>
            <person name="Kautsar S.A."/>
            <person name="Yang D."/>
            <person name="Bader C.D."/>
            <person name="Teijaro C.N."/>
            <person name="Fluegel L."/>
            <person name="Davis C.M."/>
            <person name="Simpson J.R."/>
            <person name="Lauterbach L."/>
            <person name="Steele A.D."/>
            <person name="Gui C."/>
            <person name="Meng S."/>
            <person name="Li G."/>
            <person name="Viehrig K."/>
            <person name="Ye F."/>
            <person name="Su P."/>
            <person name="Kiefer A.F."/>
            <person name="Nichols A."/>
            <person name="Cepeda A.J."/>
            <person name="Yan W."/>
            <person name="Fan B."/>
            <person name="Jiang Y."/>
            <person name="Adhikari A."/>
            <person name="Zheng C.-J."/>
            <person name="Schuster L."/>
            <person name="Cowan T.M."/>
            <person name="Smanski M.J."/>
            <person name="Chevrette M.G."/>
            <person name="De Carvalho L.P.S."/>
            <person name="Shen B."/>
        </authorList>
    </citation>
    <scope>NUCLEOTIDE SEQUENCE [LARGE SCALE GENOMIC DNA]</scope>
    <source>
        <strain evidence="2 3">NPDC004045</strain>
    </source>
</reference>
<feature type="transmembrane region" description="Helical" evidence="1">
    <location>
        <begin position="27"/>
        <end position="45"/>
    </location>
</feature>
<protein>
    <submittedName>
        <fullName evidence="2">ABC transporter permease</fullName>
    </submittedName>
</protein>
<evidence type="ECO:0000256" key="1">
    <source>
        <dbReference type="SAM" id="Phobius"/>
    </source>
</evidence>
<feature type="transmembrane region" description="Helical" evidence="1">
    <location>
        <begin position="196"/>
        <end position="215"/>
    </location>
</feature>
<feature type="transmembrane region" description="Helical" evidence="1">
    <location>
        <begin position="242"/>
        <end position="263"/>
    </location>
</feature>
<sequence length="535" mass="55171">MTTVTRAGGSSAGVAELTRFALWRERWILPWWLGGVAALLAVQSVSSARLYDDPGALARLRATMSANAAMVFMGGPERLLETLGGEIVFEVFAYLAVVVALMNMFLVCRNSRSDEESGRADLVRAARVGRRAPLSAALALAAFADLGVLVVVFLAAVGTGLPAGGALALAAALAAVGTVFAAATAVAAQIFESPRGVYGCVTALVAVAYLLRAVGDTGPAAAAWSSPIGWGQRMYPFVDNRWWPLALYAVATIVAVAAAFALLDRRDLGAGLIRPRRGRATASPRLRSPWALAWRLQRGSVLAWCAGAFVLGIAYGAFADSIEQFLADYPELRAYFAAGIEQAVNSYLALTMSIVALLGAAAGVASAVRARSEESSGRADPVLCAPVGRGRWFLGQAATALSAATITTGAGGLGLGLAAAVTMREADQIPRLLGVAAATLPAVWAIVAVAVGAVGLAPRRAAVVAWSAFAYVAVVAMFADAFDLPAWSVTASPFRHLAAVPLERFDLVGAALVSAVAAGCVVAGVLGFRNRDLTA</sequence>
<keyword evidence="1" id="KW-0472">Membrane</keyword>
<feature type="transmembrane region" description="Helical" evidence="1">
    <location>
        <begin position="398"/>
        <end position="420"/>
    </location>
</feature>
<evidence type="ECO:0000313" key="2">
    <source>
        <dbReference type="EMBL" id="MFF0545775.1"/>
    </source>
</evidence>
<feature type="transmembrane region" description="Helical" evidence="1">
    <location>
        <begin position="507"/>
        <end position="528"/>
    </location>
</feature>
<feature type="transmembrane region" description="Helical" evidence="1">
    <location>
        <begin position="134"/>
        <end position="157"/>
    </location>
</feature>
<feature type="transmembrane region" description="Helical" evidence="1">
    <location>
        <begin position="301"/>
        <end position="318"/>
    </location>
</feature>
<proteinExistence type="predicted"/>
<dbReference type="EMBL" id="JBIAMX010000016">
    <property type="protein sequence ID" value="MFF0545775.1"/>
    <property type="molecule type" value="Genomic_DNA"/>
</dbReference>
<feature type="transmembrane region" description="Helical" evidence="1">
    <location>
        <begin position="432"/>
        <end position="456"/>
    </location>
</feature>
<keyword evidence="3" id="KW-1185">Reference proteome</keyword>
<gene>
    <name evidence="2" type="ORF">ACFYTF_23335</name>
</gene>
<comment type="caution">
    <text evidence="2">The sequence shown here is derived from an EMBL/GenBank/DDBJ whole genome shotgun (WGS) entry which is preliminary data.</text>
</comment>
<feature type="transmembrane region" description="Helical" evidence="1">
    <location>
        <begin position="87"/>
        <end position="107"/>
    </location>
</feature>
<dbReference type="Proteomes" id="UP001601444">
    <property type="component" value="Unassembled WGS sequence"/>
</dbReference>